<reference evidence="2" key="3">
    <citation type="journal article" date="2018" name="Mol. Plant Microbe Interact.">
        <title>Genome sequence resources for the wheat stripe rust pathogen (Puccinia striiformis f. sp. tritici) and the barley stripe rust pathogen (Puccinia striiformis f. sp. hordei).</title>
        <authorList>
            <person name="Xia C."/>
            <person name="Wang M."/>
            <person name="Yin C."/>
            <person name="Cornejo O.E."/>
            <person name="Hulbert S.H."/>
            <person name="Chen X."/>
        </authorList>
    </citation>
    <scope>NUCLEOTIDE SEQUENCE [LARGE SCALE GENOMIC DNA]</scope>
    <source>
        <strain evidence="2">93TX-2</strain>
    </source>
</reference>
<reference evidence="2" key="2">
    <citation type="journal article" date="2018" name="BMC Genomics">
        <title>Genomic insights into host adaptation between the wheat stripe rust pathogen (Puccinia striiformis f. sp. tritici) and the barley stripe rust pathogen (Puccinia striiformis f. sp. hordei).</title>
        <authorList>
            <person name="Xia C."/>
            <person name="Wang M."/>
            <person name="Yin C."/>
            <person name="Cornejo O.E."/>
            <person name="Hulbert S.H."/>
            <person name="Chen X."/>
        </authorList>
    </citation>
    <scope>NUCLEOTIDE SEQUENCE [LARGE SCALE GENOMIC DNA]</scope>
    <source>
        <strain evidence="2">93TX-2</strain>
    </source>
</reference>
<evidence type="ECO:0000313" key="2">
    <source>
        <dbReference type="Proteomes" id="UP000238274"/>
    </source>
</evidence>
<reference evidence="1 2" key="1">
    <citation type="submission" date="2017-12" db="EMBL/GenBank/DDBJ databases">
        <title>Gene loss provides genomic basis for host adaptation in cereal stripe rust fungi.</title>
        <authorList>
            <person name="Xia C."/>
        </authorList>
    </citation>
    <scope>NUCLEOTIDE SEQUENCE [LARGE SCALE GENOMIC DNA]</scope>
    <source>
        <strain evidence="1 2">93TX-2</strain>
    </source>
</reference>
<evidence type="ECO:0000313" key="1">
    <source>
        <dbReference type="EMBL" id="POW18999.1"/>
    </source>
</evidence>
<keyword evidence="2" id="KW-1185">Reference proteome</keyword>
<comment type="caution">
    <text evidence="1">The sequence shown here is derived from an EMBL/GenBank/DDBJ whole genome shotgun (WGS) entry which is preliminary data.</text>
</comment>
<proteinExistence type="predicted"/>
<protein>
    <submittedName>
        <fullName evidence="1">Uncharacterized protein</fullName>
    </submittedName>
</protein>
<dbReference type="VEuPathDB" id="FungiDB:PSTT_07947"/>
<dbReference type="VEuPathDB" id="FungiDB:PSHT_05137"/>
<name>A0A2S4WB55_9BASI</name>
<dbReference type="EMBL" id="PKSM01000056">
    <property type="protein sequence ID" value="POW18999.1"/>
    <property type="molecule type" value="Genomic_DNA"/>
</dbReference>
<accession>A0A2S4WB55</accession>
<dbReference type="OrthoDB" id="2503647at2759"/>
<dbReference type="Proteomes" id="UP000238274">
    <property type="component" value="Unassembled WGS sequence"/>
</dbReference>
<dbReference type="AlphaFoldDB" id="A0A2S4WB55"/>
<sequence>MWWNDAKEQQQKTPTPFLDGTAPTVEFRVGGATLRNAVGIDINEIKALGRWTTNCYRRYIKPMSHEEVVGSLSILEMQSF</sequence>
<organism evidence="1 2">
    <name type="scientific">Puccinia striiformis</name>
    <dbReference type="NCBI Taxonomy" id="27350"/>
    <lineage>
        <taxon>Eukaryota</taxon>
        <taxon>Fungi</taxon>
        <taxon>Dikarya</taxon>
        <taxon>Basidiomycota</taxon>
        <taxon>Pucciniomycotina</taxon>
        <taxon>Pucciniomycetes</taxon>
        <taxon>Pucciniales</taxon>
        <taxon>Pucciniaceae</taxon>
        <taxon>Puccinia</taxon>
    </lineage>
</organism>
<gene>
    <name evidence="1" type="ORF">PSHT_05137</name>
</gene>